<gene>
    <name evidence="3" type="ORF">Dsin_017301</name>
</gene>
<dbReference type="SUPFAM" id="SSF56235">
    <property type="entry name" value="N-terminal nucleophile aminohydrolases (Ntn hydrolases)"/>
    <property type="match status" value="1"/>
</dbReference>
<name>A0AAE0AER7_9ROSI</name>
<evidence type="ECO:0000313" key="4">
    <source>
        <dbReference type="Proteomes" id="UP001281410"/>
    </source>
</evidence>
<feature type="region of interest" description="Disordered" evidence="2">
    <location>
        <begin position="1"/>
        <end position="42"/>
    </location>
</feature>
<feature type="compositionally biased region" description="Low complexity" evidence="2">
    <location>
        <begin position="17"/>
        <end position="30"/>
    </location>
</feature>
<dbReference type="AlphaFoldDB" id="A0AAE0AER7"/>
<comment type="caution">
    <text evidence="3">The sequence shown here is derived from an EMBL/GenBank/DDBJ whole genome shotgun (WGS) entry which is preliminary data.</text>
</comment>
<keyword evidence="4" id="KW-1185">Reference proteome</keyword>
<protein>
    <submittedName>
        <fullName evidence="3">Uncharacterized protein</fullName>
    </submittedName>
</protein>
<organism evidence="3 4">
    <name type="scientific">Dipteronia sinensis</name>
    <dbReference type="NCBI Taxonomy" id="43782"/>
    <lineage>
        <taxon>Eukaryota</taxon>
        <taxon>Viridiplantae</taxon>
        <taxon>Streptophyta</taxon>
        <taxon>Embryophyta</taxon>
        <taxon>Tracheophyta</taxon>
        <taxon>Spermatophyta</taxon>
        <taxon>Magnoliopsida</taxon>
        <taxon>eudicotyledons</taxon>
        <taxon>Gunneridae</taxon>
        <taxon>Pentapetalae</taxon>
        <taxon>rosids</taxon>
        <taxon>malvids</taxon>
        <taxon>Sapindales</taxon>
        <taxon>Sapindaceae</taxon>
        <taxon>Hippocastanoideae</taxon>
        <taxon>Acereae</taxon>
        <taxon>Dipteronia</taxon>
    </lineage>
</organism>
<dbReference type="InterPro" id="IPR029055">
    <property type="entry name" value="Ntn_hydrolases_N"/>
</dbReference>
<evidence type="ECO:0000313" key="3">
    <source>
        <dbReference type="EMBL" id="KAK3212595.1"/>
    </source>
</evidence>
<dbReference type="GO" id="GO:0005839">
    <property type="term" value="C:proteasome core complex"/>
    <property type="evidence" value="ECO:0007669"/>
    <property type="project" value="InterPro"/>
</dbReference>
<dbReference type="GO" id="GO:0051603">
    <property type="term" value="P:proteolysis involved in protein catabolic process"/>
    <property type="evidence" value="ECO:0007669"/>
    <property type="project" value="InterPro"/>
</dbReference>
<sequence length="109" mass="11827">MPSKPSAKETPSAAQTSLSSVSRRSPLASSKTPGTSSLYQTDPLGTFSAWKANVIGRNSNSIQEFLEKNYKETSSQETVKLAIRALLEFQSMHGRSGPEFSRALMLCLS</sequence>
<dbReference type="Proteomes" id="UP001281410">
    <property type="component" value="Unassembled WGS sequence"/>
</dbReference>
<dbReference type="PANTHER" id="PTHR11599">
    <property type="entry name" value="PROTEASOME SUBUNIT ALPHA/BETA"/>
    <property type="match status" value="1"/>
</dbReference>
<dbReference type="InterPro" id="IPR001353">
    <property type="entry name" value="Proteasome_sua/b"/>
</dbReference>
<dbReference type="Gene3D" id="3.60.20.10">
    <property type="entry name" value="Glutamine Phosphoribosylpyrophosphate, subunit 1, domain 1"/>
    <property type="match status" value="1"/>
</dbReference>
<dbReference type="InterPro" id="IPR050115">
    <property type="entry name" value="Proteasome_alpha"/>
</dbReference>
<evidence type="ECO:0000256" key="2">
    <source>
        <dbReference type="SAM" id="MobiDB-lite"/>
    </source>
</evidence>
<keyword evidence="1" id="KW-0647">Proteasome</keyword>
<evidence type="ECO:0000256" key="1">
    <source>
        <dbReference type="ARBA" id="ARBA00022942"/>
    </source>
</evidence>
<dbReference type="Pfam" id="PF00227">
    <property type="entry name" value="Proteasome"/>
    <property type="match status" value="1"/>
</dbReference>
<reference evidence="3" key="1">
    <citation type="journal article" date="2023" name="Plant J.">
        <title>Genome sequences and population genomics provide insights into the demographic history, inbreeding, and mutation load of two 'living fossil' tree species of Dipteronia.</title>
        <authorList>
            <person name="Feng Y."/>
            <person name="Comes H.P."/>
            <person name="Chen J."/>
            <person name="Zhu S."/>
            <person name="Lu R."/>
            <person name="Zhang X."/>
            <person name="Li P."/>
            <person name="Qiu J."/>
            <person name="Olsen K.M."/>
            <person name="Qiu Y."/>
        </authorList>
    </citation>
    <scope>NUCLEOTIDE SEQUENCE</scope>
    <source>
        <strain evidence="3">NBL</strain>
    </source>
</reference>
<dbReference type="EMBL" id="JANJYJ010000005">
    <property type="protein sequence ID" value="KAK3212595.1"/>
    <property type="molecule type" value="Genomic_DNA"/>
</dbReference>
<accession>A0AAE0AER7</accession>
<feature type="compositionally biased region" description="Polar residues" evidence="2">
    <location>
        <begin position="31"/>
        <end position="40"/>
    </location>
</feature>
<proteinExistence type="predicted"/>